<evidence type="ECO:0000259" key="1">
    <source>
        <dbReference type="Pfam" id="PF24146"/>
    </source>
</evidence>
<dbReference type="EMBL" id="CP075588">
    <property type="protein sequence ID" value="QYF49482.1"/>
    <property type="molecule type" value="Genomic_DNA"/>
</dbReference>
<geneLocation type="plasmid" evidence="2 3">
    <name>unnamed</name>
</geneLocation>
<sequence>MGKIANALNLPASSNIQSLTLGNSNNFLGTNTLDCNGSAAFGIFAGIAAPTNGVTIGGFLGLGTANQTLSNSTAEFVMPTANTECNIYFTSYVGSVGSNGTSLILRSARGTASTPTANLTRSTLGFIGGNGYTGKGFTTTSKAAVLFVTTEDWSDTDNGASISFQATRSGTTKTSTIAQVINTAASTSGVAISNEGSGLLIKEGTNARMGRATLVSILLSPSVVTVFNNTVTANTEIFLCSNIPSGGPGILSVIARTAGVSFTISSSAIGDTSVVSWLLIEPSP</sequence>
<keyword evidence="2" id="KW-0614">Plasmid</keyword>
<keyword evidence="3" id="KW-1185">Reference proteome</keyword>
<evidence type="ECO:0000313" key="2">
    <source>
        <dbReference type="EMBL" id="QYF49482.1"/>
    </source>
</evidence>
<dbReference type="Pfam" id="PF24146">
    <property type="entry name" value="K1-lyase_C"/>
    <property type="match status" value="1"/>
</dbReference>
<feature type="domain" description="K1 capsule-specific polysaccharide lyase C-terminal" evidence="1">
    <location>
        <begin position="206"/>
        <end position="279"/>
    </location>
</feature>
<dbReference type="InterPro" id="IPR056204">
    <property type="entry name" value="K1-lyase_C"/>
</dbReference>
<accession>A0ABX8V7B5</accession>
<gene>
    <name evidence="2" type="ORF">RHABOEDO_001877</name>
</gene>
<dbReference type="Proteomes" id="UP000826014">
    <property type="component" value="Plasmid unnamed"/>
</dbReference>
<reference evidence="2 3" key="1">
    <citation type="journal article" date="2022" name="bioRxiv">
        <title>Ecology and evolution of chlamydial symbionts of arthropods.</title>
        <authorList>
            <person name="Halter T."/>
            <person name="Koestlbacher S."/>
            <person name="Collingro A."/>
            <person name="Sixt B.S."/>
            <person name="Toenshoff E.R."/>
            <person name="Hendrickx F."/>
            <person name="Kostanjsek R."/>
            <person name="Horn M."/>
        </authorList>
    </citation>
    <scope>NUCLEOTIDE SEQUENCE [LARGE SCALE GENOMIC DNA]</scope>
    <source>
        <strain evidence="2">W744xW776</strain>
        <plasmid evidence="2 3">unnamed</plasmid>
    </source>
</reference>
<protein>
    <recommendedName>
        <fullName evidence="1">K1 capsule-specific polysaccharide lyase C-terminal domain-containing protein</fullName>
    </recommendedName>
</protein>
<name>A0ABX8V7B5_9BACT</name>
<proteinExistence type="predicted"/>
<organism evidence="2 3">
    <name type="scientific">Candidatus Rhabdochlamydia oedothoracis</name>
    <dbReference type="NCBI Taxonomy" id="2720720"/>
    <lineage>
        <taxon>Bacteria</taxon>
        <taxon>Pseudomonadati</taxon>
        <taxon>Chlamydiota</taxon>
        <taxon>Chlamydiia</taxon>
        <taxon>Parachlamydiales</taxon>
        <taxon>Candidatus Rhabdochlamydiaceae</taxon>
        <taxon>Candidatus Rhabdochlamydia</taxon>
    </lineage>
</organism>
<evidence type="ECO:0000313" key="3">
    <source>
        <dbReference type="Proteomes" id="UP000826014"/>
    </source>
</evidence>